<organism evidence="1 2">
    <name type="scientific">Amnibacterium kyonggiense</name>
    <dbReference type="NCBI Taxonomy" id="595671"/>
    <lineage>
        <taxon>Bacteria</taxon>
        <taxon>Bacillati</taxon>
        <taxon>Actinomycetota</taxon>
        <taxon>Actinomycetes</taxon>
        <taxon>Micrococcales</taxon>
        <taxon>Microbacteriaceae</taxon>
        <taxon>Amnibacterium</taxon>
    </lineage>
</organism>
<reference evidence="1 2" key="1">
    <citation type="submission" date="2019-03" db="EMBL/GenBank/DDBJ databases">
        <title>Genomic Encyclopedia of Archaeal and Bacterial Type Strains, Phase II (KMG-II): from individual species to whole genera.</title>
        <authorList>
            <person name="Goeker M."/>
        </authorList>
    </citation>
    <scope>NUCLEOTIDE SEQUENCE [LARGE SCALE GENOMIC DNA]</scope>
    <source>
        <strain evidence="1 2">DSM 24782</strain>
    </source>
</reference>
<dbReference type="OrthoDB" id="5149583at2"/>
<dbReference type="RefSeq" id="WP_133765500.1">
    <property type="nucleotide sequence ID" value="NZ_BAAARP010000001.1"/>
</dbReference>
<sequence length="144" mass="15693">MGRRRRVTGRRSGLLRSVVTIVLGLSRRHEAPPAAAPWRDRSLPSIDAPMPAVNPLQFGRAFQLPPFGHGNGLEAVFWTPGERLPADRVDATMAALLAEGIAAWAAPVRLPGRDRRATGPHDLWTAADRADDAQDVVMRVLAEH</sequence>
<protein>
    <submittedName>
        <fullName evidence="1">Uncharacterized protein</fullName>
    </submittedName>
</protein>
<evidence type="ECO:0000313" key="1">
    <source>
        <dbReference type="EMBL" id="TDS80835.1"/>
    </source>
</evidence>
<keyword evidence="2" id="KW-1185">Reference proteome</keyword>
<evidence type="ECO:0000313" key="2">
    <source>
        <dbReference type="Proteomes" id="UP000295344"/>
    </source>
</evidence>
<comment type="caution">
    <text evidence="1">The sequence shown here is derived from an EMBL/GenBank/DDBJ whole genome shotgun (WGS) entry which is preliminary data.</text>
</comment>
<dbReference type="Proteomes" id="UP000295344">
    <property type="component" value="Unassembled WGS sequence"/>
</dbReference>
<name>A0A4R7FSI7_9MICO</name>
<dbReference type="AlphaFoldDB" id="A0A4R7FSI7"/>
<accession>A0A4R7FSI7</accession>
<dbReference type="EMBL" id="SOAM01000001">
    <property type="protein sequence ID" value="TDS80835.1"/>
    <property type="molecule type" value="Genomic_DNA"/>
</dbReference>
<gene>
    <name evidence="1" type="ORF">CLV52_1405</name>
</gene>
<proteinExistence type="predicted"/>